<evidence type="ECO:0000256" key="4">
    <source>
        <dbReference type="ARBA" id="ARBA00023088"/>
    </source>
</evidence>
<evidence type="ECO:0000256" key="7">
    <source>
        <dbReference type="SAM" id="SignalP"/>
    </source>
</evidence>
<gene>
    <name evidence="9" type="ORF">DY78_GL002396</name>
</gene>
<dbReference type="PANTHER" id="PTHR43358:SF4">
    <property type="entry name" value="ALPHA_BETA HYDROLASE FOLD-1 DOMAIN-CONTAINING PROTEIN"/>
    <property type="match status" value="1"/>
</dbReference>
<evidence type="ECO:0000259" key="8">
    <source>
        <dbReference type="Pfam" id="PF00746"/>
    </source>
</evidence>
<keyword evidence="6" id="KW-0812">Transmembrane</keyword>
<proteinExistence type="predicted"/>
<comment type="caution">
    <text evidence="9">The sequence shown here is derived from an EMBL/GenBank/DDBJ whole genome shotgun (WGS) entry which is preliminary data.</text>
</comment>
<accession>A0A0R2NUC6</accession>
<organism evidence="9 10">
    <name type="scientific">Lactiplantibacillus fabifermentans DSM 21115</name>
    <dbReference type="NCBI Taxonomy" id="1413187"/>
    <lineage>
        <taxon>Bacteria</taxon>
        <taxon>Bacillati</taxon>
        <taxon>Bacillota</taxon>
        <taxon>Bacilli</taxon>
        <taxon>Lactobacillales</taxon>
        <taxon>Lactobacillaceae</taxon>
        <taxon>Lactiplantibacillus</taxon>
    </lineage>
</organism>
<dbReference type="SUPFAM" id="SSF53474">
    <property type="entry name" value="alpha/beta-Hydrolases"/>
    <property type="match status" value="1"/>
</dbReference>
<protein>
    <submittedName>
        <fullName evidence="9">Cell surface hydrolase</fullName>
    </submittedName>
</protein>
<dbReference type="RefSeq" id="WP_024624117.1">
    <property type="nucleotide sequence ID" value="NZ_AYGX02000043.1"/>
</dbReference>
<keyword evidence="4" id="KW-0572">Peptidoglycan-anchor</keyword>
<dbReference type="InterPro" id="IPR052920">
    <property type="entry name" value="DNA-binding_regulatory"/>
</dbReference>
<feature type="signal peptide" evidence="7">
    <location>
        <begin position="1"/>
        <end position="45"/>
    </location>
</feature>
<keyword evidence="2" id="KW-0964">Secreted</keyword>
<dbReference type="NCBIfam" id="TIGR01167">
    <property type="entry name" value="LPXTG_anchor"/>
    <property type="match status" value="1"/>
</dbReference>
<dbReference type="Proteomes" id="UP000050920">
    <property type="component" value="Unassembled WGS sequence"/>
</dbReference>
<dbReference type="EMBL" id="AYGX02000043">
    <property type="protein sequence ID" value="KRO28402.1"/>
    <property type="molecule type" value="Genomic_DNA"/>
</dbReference>
<evidence type="ECO:0000256" key="3">
    <source>
        <dbReference type="ARBA" id="ARBA00022729"/>
    </source>
</evidence>
<keyword evidence="3 7" id="KW-0732">Signal</keyword>
<feature type="compositionally biased region" description="Low complexity" evidence="5">
    <location>
        <begin position="810"/>
        <end position="840"/>
    </location>
</feature>
<evidence type="ECO:0000256" key="2">
    <source>
        <dbReference type="ARBA" id="ARBA00022525"/>
    </source>
</evidence>
<evidence type="ECO:0000256" key="5">
    <source>
        <dbReference type="SAM" id="MobiDB-lite"/>
    </source>
</evidence>
<dbReference type="AlphaFoldDB" id="A0A0R2NUC6"/>
<feature type="transmembrane region" description="Helical" evidence="6">
    <location>
        <begin position="950"/>
        <end position="969"/>
    </location>
</feature>
<evidence type="ECO:0000313" key="10">
    <source>
        <dbReference type="Proteomes" id="UP000050920"/>
    </source>
</evidence>
<dbReference type="InterPro" id="IPR029058">
    <property type="entry name" value="AB_hydrolase_fold"/>
</dbReference>
<sequence length="977" mass="100979">MRKNQPGKPEIGRYKMFKSGKHWVYAGITLASVSTSLLLTTNAQADTVTSTAPTSTTAVVAANVATGTPTQAASATSTTSESSNVSSPAANSNNTSDNTSNQSTDGTTNNQDTASDTNTNTNTSTSTATAESASDNQTTPATTTTDQTTGKQTATSDAANNNAAVTSDTDTTVKDSTNAASDTTNDNNTATTDTTTTTDTTNVTPDTTTPAVDTAGDAANADAAATENTTNESAAQPATTTDTTGLADDLTANDNQQAATPVAEALDVTATSAATDPVAASNAALSAVASLVSELTGVQISDHGPIYTTDDSTLDNQGTITVEKTGPYAITWKSVSSTNQTSTKTVTIDLADFVALYKAATDGTASQAIINKAKEKLATAINNLKELPSTIASKVVGSLLYQMIFTGSGSEALSEFRTMLDPTRYSVSDFWEGLDPVAYAADREAAQTYYPEAVTWWNNVTKETWELPEYNDATKLVRATYIQNGNSTKTVVIGQGWTQKPDWIGYVSKIWYDMGYNILMPSQRGQFLSDGNDMTFGYQDKYDWLNWVKMVDARNGANSEVVFYGQSLGADTVIEAASVPGLSKSVKAVIADAGYSTLQELGSSLYAKAVAAVSAKLVALGLPSLTDSLPLLPFDKVYAAVNSLLESKQGFGLDDVSGVAAAAGVQVPLMLIHTEDDQFIPYTQSLELAAANKSALQTVWLLPGQVGGHASANDAILQYTAHIKAFLAEALAAAGVEVPTTDGGNTTTTTGDTTTTDSSSATAESGNATSDTTTNGSSSTTTTGNNGNQTATNDDLTTVDGSKATDVDTGETTTNTTGKTSSTTKSSTNTATGTSATNNSANATSTVVTTADDLIDSNNDALVTDDQSGSVVTASLLTDHTTADDLIAPVSARYQTSTNDLLAATNTADVDTAKASVSAVTDTNTTKPTAAKAATTAQVLPQTTEKSQSWFAALGASLMALVTGAWVSLRRRFNKNA</sequence>
<reference evidence="9 10" key="1">
    <citation type="journal article" date="2015" name="Genome Announc.">
        <title>Expanding the biotechnology potential of lactobacilli through comparative genomics of 213 strains and associated genera.</title>
        <authorList>
            <person name="Sun Z."/>
            <person name="Harris H.M."/>
            <person name="McCann A."/>
            <person name="Guo C."/>
            <person name="Argimon S."/>
            <person name="Zhang W."/>
            <person name="Yang X."/>
            <person name="Jeffery I.B."/>
            <person name="Cooney J.C."/>
            <person name="Kagawa T.F."/>
            <person name="Liu W."/>
            <person name="Song Y."/>
            <person name="Salvetti E."/>
            <person name="Wrobel A."/>
            <person name="Rasinkangas P."/>
            <person name="Parkhill J."/>
            <person name="Rea M.C."/>
            <person name="O'Sullivan O."/>
            <person name="Ritari J."/>
            <person name="Douillard F.P."/>
            <person name="Paul Ross R."/>
            <person name="Yang R."/>
            <person name="Briner A.E."/>
            <person name="Felis G.E."/>
            <person name="de Vos W.M."/>
            <person name="Barrangou R."/>
            <person name="Klaenhammer T.R."/>
            <person name="Caufield P.W."/>
            <person name="Cui Y."/>
            <person name="Zhang H."/>
            <person name="O'Toole P.W."/>
        </authorList>
    </citation>
    <scope>NUCLEOTIDE SEQUENCE [LARGE SCALE GENOMIC DNA]</scope>
    <source>
        <strain evidence="9 10">DSM 21115</strain>
    </source>
</reference>
<keyword evidence="9" id="KW-0378">Hydrolase</keyword>
<feature type="region of interest" description="Disordered" evidence="5">
    <location>
        <begin position="738"/>
        <end position="840"/>
    </location>
</feature>
<evidence type="ECO:0000256" key="1">
    <source>
        <dbReference type="ARBA" id="ARBA00022512"/>
    </source>
</evidence>
<dbReference type="InterPro" id="IPR019931">
    <property type="entry name" value="LPXTG_anchor"/>
</dbReference>
<keyword evidence="6" id="KW-0472">Membrane</keyword>
<feature type="compositionally biased region" description="Low complexity" evidence="5">
    <location>
        <begin position="738"/>
        <end position="794"/>
    </location>
</feature>
<feature type="chain" id="PRO_5006421296" evidence="7">
    <location>
        <begin position="46"/>
        <end position="977"/>
    </location>
</feature>
<keyword evidence="10" id="KW-1185">Reference proteome</keyword>
<dbReference type="Gene3D" id="3.40.50.1820">
    <property type="entry name" value="alpha/beta hydrolase"/>
    <property type="match status" value="1"/>
</dbReference>
<feature type="region of interest" description="Disordered" evidence="5">
    <location>
        <begin position="68"/>
        <end position="249"/>
    </location>
</feature>
<dbReference type="Pfam" id="PF19258">
    <property type="entry name" value="KxYKxGKxW_sig"/>
    <property type="match status" value="1"/>
</dbReference>
<dbReference type="PANTHER" id="PTHR43358">
    <property type="entry name" value="ALPHA/BETA-HYDROLASE"/>
    <property type="match status" value="1"/>
</dbReference>
<dbReference type="GO" id="GO:0016787">
    <property type="term" value="F:hydrolase activity"/>
    <property type="evidence" value="ECO:0007669"/>
    <property type="project" value="UniProtKB-KW"/>
</dbReference>
<name>A0A0R2NUC6_9LACO</name>
<evidence type="ECO:0000313" key="9">
    <source>
        <dbReference type="EMBL" id="KRO28402.1"/>
    </source>
</evidence>
<keyword evidence="1" id="KW-0134">Cell wall</keyword>
<evidence type="ECO:0000256" key="6">
    <source>
        <dbReference type="SAM" id="Phobius"/>
    </source>
</evidence>
<dbReference type="Pfam" id="PF00746">
    <property type="entry name" value="Gram_pos_anchor"/>
    <property type="match status" value="1"/>
</dbReference>
<dbReference type="NCBIfam" id="TIGR03715">
    <property type="entry name" value="KxYKxGKxW"/>
    <property type="match status" value="1"/>
</dbReference>
<feature type="domain" description="Gram-positive cocci surface proteins LPxTG" evidence="8">
    <location>
        <begin position="934"/>
        <end position="972"/>
    </location>
</feature>
<dbReference type="InterPro" id="IPR022263">
    <property type="entry name" value="KxYKxGKxW"/>
</dbReference>
<keyword evidence="6" id="KW-1133">Transmembrane helix</keyword>